<accession>A0A6P7H7F6</accession>
<feature type="non-terminal residue" evidence="2">
    <location>
        <position position="276"/>
    </location>
</feature>
<feature type="domain" description="RNase H type-1" evidence="1">
    <location>
        <begin position="87"/>
        <end position="219"/>
    </location>
</feature>
<dbReference type="InParanoid" id="A0A6P7H7F6"/>
<dbReference type="Pfam" id="PF00075">
    <property type="entry name" value="RNase_H"/>
    <property type="match status" value="1"/>
</dbReference>
<dbReference type="PROSITE" id="PS50879">
    <property type="entry name" value="RNASE_H_1"/>
    <property type="match status" value="1"/>
</dbReference>
<dbReference type="GO" id="GO:0004523">
    <property type="term" value="F:RNA-DNA hybrid ribonuclease activity"/>
    <property type="evidence" value="ECO:0007669"/>
    <property type="project" value="InterPro"/>
</dbReference>
<evidence type="ECO:0000259" key="1">
    <source>
        <dbReference type="PROSITE" id="PS50879"/>
    </source>
</evidence>
<sequence length="276" mass="31853">MYLSNKLNLVNIENLTNRYWSKNVPLPLADACIDTYPYEKWIHNHSKYPLYECKYDTLIVKPRVIFPEYSNLSSLNNVILKSILGAQDNEVAVYTDGSKTRDSSGFAFYVPSTGHTQLHRVAEFTSIFTAQAFAIKRALQWCLENQVQKIAILTDSQSVLLALLSHPTKHYKNIIIYDIRKIIQYLGKLDRKVRFIWVKGHAGIIGNEHVDIAAKDACRLEMIIYETDANDLLAIFRNKIKSDWESSCTSISEKSQSHYYRIHRDLPKNIPHLTFP</sequence>
<organism evidence="2">
    <name type="scientific">Diabrotica virgifera virgifera</name>
    <name type="common">western corn rootworm</name>
    <dbReference type="NCBI Taxonomy" id="50390"/>
    <lineage>
        <taxon>Eukaryota</taxon>
        <taxon>Metazoa</taxon>
        <taxon>Ecdysozoa</taxon>
        <taxon>Arthropoda</taxon>
        <taxon>Hexapoda</taxon>
        <taxon>Insecta</taxon>
        <taxon>Pterygota</taxon>
        <taxon>Neoptera</taxon>
        <taxon>Endopterygota</taxon>
        <taxon>Coleoptera</taxon>
        <taxon>Polyphaga</taxon>
        <taxon>Cucujiformia</taxon>
        <taxon>Chrysomeloidea</taxon>
        <taxon>Chrysomelidae</taxon>
        <taxon>Galerucinae</taxon>
        <taxon>Diabroticina</taxon>
        <taxon>Diabroticites</taxon>
        <taxon>Diabrotica</taxon>
    </lineage>
</organism>
<dbReference type="GO" id="GO:0003676">
    <property type="term" value="F:nucleic acid binding"/>
    <property type="evidence" value="ECO:0007669"/>
    <property type="project" value="InterPro"/>
</dbReference>
<evidence type="ECO:0000313" key="2">
    <source>
        <dbReference type="RefSeq" id="XP_028154502.1"/>
    </source>
</evidence>
<name>A0A6P7H7F6_DIAVI</name>
<gene>
    <name evidence="2" type="primary">LOC114348072</name>
</gene>
<dbReference type="RefSeq" id="XP_028154502.1">
    <property type="nucleotide sequence ID" value="XM_028298701.1"/>
</dbReference>
<protein>
    <submittedName>
        <fullName evidence="2">Uncharacterized protein LOC114348072</fullName>
    </submittedName>
</protein>
<dbReference type="InterPro" id="IPR002156">
    <property type="entry name" value="RNaseH_domain"/>
</dbReference>
<dbReference type="Gene3D" id="3.30.420.10">
    <property type="entry name" value="Ribonuclease H-like superfamily/Ribonuclease H"/>
    <property type="match status" value="1"/>
</dbReference>
<dbReference type="CDD" id="cd09276">
    <property type="entry name" value="Rnase_HI_RT_non_LTR"/>
    <property type="match status" value="1"/>
</dbReference>
<dbReference type="SUPFAM" id="SSF53098">
    <property type="entry name" value="Ribonuclease H-like"/>
    <property type="match status" value="1"/>
</dbReference>
<dbReference type="InterPro" id="IPR036397">
    <property type="entry name" value="RNaseH_sf"/>
</dbReference>
<dbReference type="InterPro" id="IPR012337">
    <property type="entry name" value="RNaseH-like_sf"/>
</dbReference>
<reference evidence="2" key="1">
    <citation type="submission" date="2025-08" db="UniProtKB">
        <authorList>
            <consortium name="RefSeq"/>
        </authorList>
    </citation>
    <scope>IDENTIFICATION</scope>
    <source>
        <tissue evidence="2">Whole insect</tissue>
    </source>
</reference>
<dbReference type="AlphaFoldDB" id="A0A6P7H7F6"/>
<proteinExistence type="predicted"/>